<sequence length="245" mass="26892">MGGSIPLDYVMVGLVGFLAAWLMALMVMPAVHHRAVRLTRKKYDELPLSIQEMRAEKDSIRAGFAAATTKLEMSLAQLRDKTAAHATDLARKTQLIARLKQELGAVDAALKETETREQSARTELRNAKREIAGKNAALSAAEQEIAAIKAQIGAIAPALRPAQKRAEPHVAEVVQLAPLRAPLDVMPPPTRLLTPASVTQSKQDDDLATRAWTEIRDAARRVDDRYEGTPVFGRRQSTDTTKTDR</sequence>
<evidence type="ECO:0000313" key="1">
    <source>
        <dbReference type="EMBL" id="ARQ00824.1"/>
    </source>
</evidence>
<dbReference type="RefSeq" id="WP_086089220.1">
    <property type="nucleotide sequence ID" value="NZ_CP021112.1"/>
</dbReference>
<gene>
    <name evidence="1" type="ORF">CAK95_18315</name>
</gene>
<proteinExistence type="predicted"/>
<dbReference type="AlphaFoldDB" id="A0A1W6ZTW8"/>
<dbReference type="STRING" id="1235591.CAK95_18315"/>
<keyword evidence="2" id="KW-1185">Reference proteome</keyword>
<organism evidence="1 2">
    <name type="scientific">Pseudorhodoplanes sinuspersici</name>
    <dbReference type="NCBI Taxonomy" id="1235591"/>
    <lineage>
        <taxon>Bacteria</taxon>
        <taxon>Pseudomonadati</taxon>
        <taxon>Pseudomonadota</taxon>
        <taxon>Alphaproteobacteria</taxon>
        <taxon>Hyphomicrobiales</taxon>
        <taxon>Pseudorhodoplanes</taxon>
    </lineage>
</organism>
<dbReference type="EMBL" id="CP021112">
    <property type="protein sequence ID" value="ARQ00824.1"/>
    <property type="molecule type" value="Genomic_DNA"/>
</dbReference>
<dbReference type="KEGG" id="psin:CAK95_18315"/>
<dbReference type="Gene3D" id="1.10.287.1490">
    <property type="match status" value="1"/>
</dbReference>
<evidence type="ECO:0000313" key="2">
    <source>
        <dbReference type="Proteomes" id="UP000194137"/>
    </source>
</evidence>
<name>A0A1W6ZTW8_9HYPH</name>
<reference evidence="1 2" key="1">
    <citation type="submission" date="2017-05" db="EMBL/GenBank/DDBJ databases">
        <title>Full genome sequence of Pseudorhodoplanes sinuspersici.</title>
        <authorList>
            <person name="Dastgheib S.M.M."/>
            <person name="Shavandi M."/>
            <person name="Tirandaz H."/>
        </authorList>
    </citation>
    <scope>NUCLEOTIDE SEQUENCE [LARGE SCALE GENOMIC DNA]</scope>
    <source>
        <strain evidence="1 2">RIPI110</strain>
    </source>
</reference>
<protein>
    <submittedName>
        <fullName evidence="1">Uncharacterized protein</fullName>
    </submittedName>
</protein>
<dbReference type="Proteomes" id="UP000194137">
    <property type="component" value="Chromosome"/>
</dbReference>
<accession>A0A1W6ZTW8</accession>